<dbReference type="PROSITE" id="PS50075">
    <property type="entry name" value="CARRIER"/>
    <property type="match status" value="1"/>
</dbReference>
<evidence type="ECO:0000259" key="1">
    <source>
        <dbReference type="PROSITE" id="PS50075"/>
    </source>
</evidence>
<dbReference type="AlphaFoldDB" id="A0A845GZV8"/>
<name>A0A845GZV8_9BURK</name>
<sequence length="89" mass="10043">MTNSTEKTEQSILAELTPIFRSIFENDTLVVTPELTAKDVDGWDSLTHMSLIVAVEEHFKIKFKLRDVVKFRNLGDMCATVLASLKSRA</sequence>
<dbReference type="EMBL" id="WWCX01000096">
    <property type="protein sequence ID" value="MYM97999.1"/>
    <property type="molecule type" value="Genomic_DNA"/>
</dbReference>
<evidence type="ECO:0000313" key="2">
    <source>
        <dbReference type="EMBL" id="MYM97999.1"/>
    </source>
</evidence>
<evidence type="ECO:0000313" key="3">
    <source>
        <dbReference type="Proteomes" id="UP000447355"/>
    </source>
</evidence>
<dbReference type="Gene3D" id="1.10.1200.10">
    <property type="entry name" value="ACP-like"/>
    <property type="match status" value="1"/>
</dbReference>
<protein>
    <submittedName>
        <fullName evidence="2">Acyl carrier protein</fullName>
    </submittedName>
</protein>
<proteinExistence type="predicted"/>
<dbReference type="InterPro" id="IPR036736">
    <property type="entry name" value="ACP-like_sf"/>
</dbReference>
<accession>A0A845GZV8</accession>
<dbReference type="InterPro" id="IPR009081">
    <property type="entry name" value="PP-bd_ACP"/>
</dbReference>
<dbReference type="Proteomes" id="UP000447355">
    <property type="component" value="Unassembled WGS sequence"/>
</dbReference>
<dbReference type="Pfam" id="PF00550">
    <property type="entry name" value="PP-binding"/>
    <property type="match status" value="1"/>
</dbReference>
<gene>
    <name evidence="2" type="ORF">GTP90_29545</name>
</gene>
<comment type="caution">
    <text evidence="2">The sequence shown here is derived from an EMBL/GenBank/DDBJ whole genome shotgun (WGS) entry which is preliminary data.</text>
</comment>
<dbReference type="SUPFAM" id="SSF47336">
    <property type="entry name" value="ACP-like"/>
    <property type="match status" value="1"/>
</dbReference>
<reference evidence="2" key="1">
    <citation type="submission" date="2019-12" db="EMBL/GenBank/DDBJ databases">
        <title>Novel species isolated from a subtropical stream in China.</title>
        <authorList>
            <person name="Lu H."/>
        </authorList>
    </citation>
    <scope>NUCLEOTIDE SEQUENCE [LARGE SCALE GENOMIC DNA]</scope>
    <source>
        <strain evidence="2">FT81W</strain>
    </source>
</reference>
<feature type="domain" description="Carrier" evidence="1">
    <location>
        <begin position="3"/>
        <end position="85"/>
    </location>
</feature>
<dbReference type="RefSeq" id="WP_161086863.1">
    <property type="nucleotide sequence ID" value="NZ_WWCX01000096.1"/>
</dbReference>
<organism evidence="2 3">
    <name type="scientific">Duganella vulcania</name>
    <dbReference type="NCBI Taxonomy" id="2692166"/>
    <lineage>
        <taxon>Bacteria</taxon>
        <taxon>Pseudomonadati</taxon>
        <taxon>Pseudomonadota</taxon>
        <taxon>Betaproteobacteria</taxon>
        <taxon>Burkholderiales</taxon>
        <taxon>Oxalobacteraceae</taxon>
        <taxon>Telluria group</taxon>
        <taxon>Duganella</taxon>
    </lineage>
</organism>